<dbReference type="SMART" id="SM00418">
    <property type="entry name" value="HTH_ARSR"/>
    <property type="match status" value="1"/>
</dbReference>
<evidence type="ECO:0000256" key="2">
    <source>
        <dbReference type="ARBA" id="ARBA00023125"/>
    </source>
</evidence>
<evidence type="ECO:0000259" key="4">
    <source>
        <dbReference type="PROSITE" id="PS50987"/>
    </source>
</evidence>
<keyword evidence="3" id="KW-0804">Transcription</keyword>
<gene>
    <name evidence="5" type="ORF">Hsar01_02131</name>
</gene>
<dbReference type="RefSeq" id="WP_353567032.1">
    <property type="nucleotide sequence ID" value="NZ_BAABRI010000010.1"/>
</dbReference>
<name>A0ABP9UNT8_9BACT</name>
<dbReference type="NCBIfam" id="NF033788">
    <property type="entry name" value="HTH_metalloreg"/>
    <property type="match status" value="1"/>
</dbReference>
<reference evidence="5 6" key="1">
    <citation type="submission" date="2024-02" db="EMBL/GenBank/DDBJ databases">
        <title>Haloferula sargassicola NBRC 104335.</title>
        <authorList>
            <person name="Ichikawa N."/>
            <person name="Katano-Makiyama Y."/>
            <person name="Hidaka K."/>
        </authorList>
    </citation>
    <scope>NUCLEOTIDE SEQUENCE [LARGE SCALE GENOMIC DNA]</scope>
    <source>
        <strain evidence="5 6">NBRC 104335</strain>
    </source>
</reference>
<proteinExistence type="predicted"/>
<dbReference type="PROSITE" id="PS50987">
    <property type="entry name" value="HTH_ARSR_2"/>
    <property type="match status" value="1"/>
</dbReference>
<dbReference type="EMBL" id="BAABRI010000010">
    <property type="protein sequence ID" value="GAA5482905.1"/>
    <property type="molecule type" value="Genomic_DNA"/>
</dbReference>
<evidence type="ECO:0000256" key="3">
    <source>
        <dbReference type="ARBA" id="ARBA00023163"/>
    </source>
</evidence>
<dbReference type="InterPro" id="IPR011991">
    <property type="entry name" value="ArsR-like_HTH"/>
</dbReference>
<dbReference type="Pfam" id="PF01022">
    <property type="entry name" value="HTH_5"/>
    <property type="match status" value="1"/>
</dbReference>
<dbReference type="InterPro" id="IPR001845">
    <property type="entry name" value="HTH_ArsR_DNA-bd_dom"/>
</dbReference>
<sequence length="98" mass="10717">MATQSIDRRVRSIKALAHPARLQIVQALEDGPRCVSELQAMVGSDMSTVSKHLVLLREAGWVSCEKTGLQVHYRLACVCLATFLRCIDSLDSPDSGCC</sequence>
<keyword evidence="1" id="KW-0805">Transcription regulation</keyword>
<evidence type="ECO:0000313" key="5">
    <source>
        <dbReference type="EMBL" id="GAA5482905.1"/>
    </source>
</evidence>
<dbReference type="Proteomes" id="UP001476282">
    <property type="component" value="Unassembled WGS sequence"/>
</dbReference>
<organism evidence="5 6">
    <name type="scientific">Haloferula sargassicola</name>
    <dbReference type="NCBI Taxonomy" id="490096"/>
    <lineage>
        <taxon>Bacteria</taxon>
        <taxon>Pseudomonadati</taxon>
        <taxon>Verrucomicrobiota</taxon>
        <taxon>Verrucomicrobiia</taxon>
        <taxon>Verrucomicrobiales</taxon>
        <taxon>Verrucomicrobiaceae</taxon>
        <taxon>Haloferula</taxon>
    </lineage>
</organism>
<dbReference type="InterPro" id="IPR036390">
    <property type="entry name" value="WH_DNA-bd_sf"/>
</dbReference>
<dbReference type="Gene3D" id="1.10.10.10">
    <property type="entry name" value="Winged helix-like DNA-binding domain superfamily/Winged helix DNA-binding domain"/>
    <property type="match status" value="1"/>
</dbReference>
<dbReference type="PANTHER" id="PTHR33154">
    <property type="entry name" value="TRANSCRIPTIONAL REGULATOR, ARSR FAMILY"/>
    <property type="match status" value="1"/>
</dbReference>
<feature type="domain" description="HTH arsR-type" evidence="4">
    <location>
        <begin position="1"/>
        <end position="95"/>
    </location>
</feature>
<protein>
    <recommendedName>
        <fullName evidence="4">HTH arsR-type domain-containing protein</fullName>
    </recommendedName>
</protein>
<evidence type="ECO:0000313" key="6">
    <source>
        <dbReference type="Proteomes" id="UP001476282"/>
    </source>
</evidence>
<dbReference type="SUPFAM" id="SSF46785">
    <property type="entry name" value="Winged helix' DNA-binding domain"/>
    <property type="match status" value="1"/>
</dbReference>
<accession>A0ABP9UNT8</accession>
<dbReference type="InterPro" id="IPR051081">
    <property type="entry name" value="HTH_MetalResp_TranReg"/>
</dbReference>
<keyword evidence="6" id="KW-1185">Reference proteome</keyword>
<dbReference type="CDD" id="cd00090">
    <property type="entry name" value="HTH_ARSR"/>
    <property type="match status" value="1"/>
</dbReference>
<keyword evidence="2" id="KW-0238">DNA-binding</keyword>
<dbReference type="PANTHER" id="PTHR33154:SF18">
    <property type="entry name" value="ARSENICAL RESISTANCE OPERON REPRESSOR"/>
    <property type="match status" value="1"/>
</dbReference>
<comment type="caution">
    <text evidence="5">The sequence shown here is derived from an EMBL/GenBank/DDBJ whole genome shotgun (WGS) entry which is preliminary data.</text>
</comment>
<dbReference type="InterPro" id="IPR036388">
    <property type="entry name" value="WH-like_DNA-bd_sf"/>
</dbReference>
<evidence type="ECO:0000256" key="1">
    <source>
        <dbReference type="ARBA" id="ARBA00023015"/>
    </source>
</evidence>
<dbReference type="PRINTS" id="PR00778">
    <property type="entry name" value="HTHARSR"/>
</dbReference>